<dbReference type="PANTHER" id="PTHR24305">
    <property type="entry name" value="CYTOCHROME P450"/>
    <property type="match status" value="1"/>
</dbReference>
<comment type="caution">
    <text evidence="9">The sequence shown here is derived from an EMBL/GenBank/DDBJ whole genome shotgun (WGS) entry which is preliminary data.</text>
</comment>
<keyword evidence="10" id="KW-1185">Reference proteome</keyword>
<keyword evidence="7" id="KW-0503">Monooxygenase</keyword>
<dbReference type="Gene3D" id="1.10.630.10">
    <property type="entry name" value="Cytochrome P450"/>
    <property type="match status" value="1"/>
</dbReference>
<feature type="binding site" description="axial binding residue" evidence="8">
    <location>
        <position position="381"/>
    </location>
    <ligand>
        <name>heme</name>
        <dbReference type="ChEBI" id="CHEBI:30413"/>
    </ligand>
    <ligandPart>
        <name>Fe</name>
        <dbReference type="ChEBI" id="CHEBI:18248"/>
    </ligandPart>
</feature>
<evidence type="ECO:0000256" key="1">
    <source>
        <dbReference type="ARBA" id="ARBA00001971"/>
    </source>
</evidence>
<dbReference type="AlphaFoldDB" id="A0A8H7E3B4"/>
<keyword evidence="3 8" id="KW-0349">Heme</keyword>
<dbReference type="GO" id="GO:0005506">
    <property type="term" value="F:iron ion binding"/>
    <property type="evidence" value="ECO:0007669"/>
    <property type="project" value="InterPro"/>
</dbReference>
<evidence type="ECO:0000256" key="6">
    <source>
        <dbReference type="ARBA" id="ARBA00023004"/>
    </source>
</evidence>
<evidence type="ECO:0000313" key="10">
    <source>
        <dbReference type="Proteomes" id="UP000606974"/>
    </source>
</evidence>
<dbReference type="GO" id="GO:0004497">
    <property type="term" value="F:monooxygenase activity"/>
    <property type="evidence" value="ECO:0007669"/>
    <property type="project" value="UniProtKB-KW"/>
</dbReference>
<dbReference type="InterPro" id="IPR001128">
    <property type="entry name" value="Cyt_P450"/>
</dbReference>
<organism evidence="9 10">
    <name type="scientific">Endocarpon pusillum</name>
    <dbReference type="NCBI Taxonomy" id="364733"/>
    <lineage>
        <taxon>Eukaryota</taxon>
        <taxon>Fungi</taxon>
        <taxon>Dikarya</taxon>
        <taxon>Ascomycota</taxon>
        <taxon>Pezizomycotina</taxon>
        <taxon>Eurotiomycetes</taxon>
        <taxon>Chaetothyriomycetidae</taxon>
        <taxon>Verrucariales</taxon>
        <taxon>Verrucariaceae</taxon>
        <taxon>Endocarpon</taxon>
    </lineage>
</organism>
<keyword evidence="6 8" id="KW-0408">Iron</keyword>
<dbReference type="Proteomes" id="UP000606974">
    <property type="component" value="Unassembled WGS sequence"/>
</dbReference>
<evidence type="ECO:0000256" key="4">
    <source>
        <dbReference type="ARBA" id="ARBA00022723"/>
    </source>
</evidence>
<gene>
    <name evidence="9" type="ORF">GJ744_001470</name>
</gene>
<proteinExistence type="inferred from homology"/>
<comment type="similarity">
    <text evidence="2">Belongs to the cytochrome P450 family.</text>
</comment>
<dbReference type="PRINTS" id="PR00463">
    <property type="entry name" value="EP450I"/>
</dbReference>
<dbReference type="GO" id="GO:0016705">
    <property type="term" value="F:oxidoreductase activity, acting on paired donors, with incorporation or reduction of molecular oxygen"/>
    <property type="evidence" value="ECO:0007669"/>
    <property type="project" value="InterPro"/>
</dbReference>
<evidence type="ECO:0000256" key="7">
    <source>
        <dbReference type="ARBA" id="ARBA00023033"/>
    </source>
</evidence>
<evidence type="ECO:0000256" key="2">
    <source>
        <dbReference type="ARBA" id="ARBA00010617"/>
    </source>
</evidence>
<dbReference type="PRINTS" id="PR00385">
    <property type="entry name" value="P450"/>
</dbReference>
<accession>A0A8H7E3B4</accession>
<keyword evidence="5" id="KW-0560">Oxidoreductase</keyword>
<sequence>MEKMHRKYGPIVRINPRELHIQDPHYYSTIYTGSTRKVNKDALSVGAFDVPTSTAATIDHNHHRARRSYLSSYFSKRSLSQLEPIIHERIGKLCGRLEEAMQQGEVISLDGAFSALTADIITLRFYGQHSDYLSIKNFRFVVRDAFIGLSQVYHMGRLLPLIANLLKHLPIPIIRMIMPSVADLLNLREEIKHNAAGTLKAKNTIDFKSVIVGSLADHTIPAEERTFDRMVDEGIVIIFAGTETTSRALSVTFFYLLSNESLLKRLRDELDTLPSTQDNAYSLTQLEALPFLAAVIQEGLRLSFGPVSRMPRVSPHDALQYKDYVIPPGTPVSQSAYFVHTDPSIYPDPHTFDPDRWIRAAQEGVVLDKYIANFTKGRRQCLGINMSYTELYLTIARIVRSFTLELHDTTKDDIDIYHARIVGFPRQVKGQKEAHGEVQVKVTGKIVAK</sequence>
<dbReference type="CDD" id="cd11062">
    <property type="entry name" value="CYP58-like"/>
    <property type="match status" value="1"/>
</dbReference>
<protein>
    <recommendedName>
        <fullName evidence="11">Trichodiene oxygenase</fullName>
    </recommendedName>
</protein>
<reference evidence="9" key="1">
    <citation type="submission" date="2020-02" db="EMBL/GenBank/DDBJ databases">
        <authorList>
            <person name="Palmer J.M."/>
        </authorList>
    </citation>
    <scope>NUCLEOTIDE SEQUENCE</scope>
    <source>
        <strain evidence="9">EPUS1.4</strain>
        <tissue evidence="9">Thallus</tissue>
    </source>
</reference>
<dbReference type="OrthoDB" id="3945418at2759"/>
<dbReference type="InterPro" id="IPR036396">
    <property type="entry name" value="Cyt_P450_sf"/>
</dbReference>
<dbReference type="PANTHER" id="PTHR24305:SF157">
    <property type="entry name" value="N-ACETYLTRYPTOPHAN 6-HYDROXYLASE IVOC-RELATED"/>
    <property type="match status" value="1"/>
</dbReference>
<dbReference type="InterPro" id="IPR002401">
    <property type="entry name" value="Cyt_P450_E_grp-I"/>
</dbReference>
<evidence type="ECO:0000256" key="8">
    <source>
        <dbReference type="PIRSR" id="PIRSR602401-1"/>
    </source>
</evidence>
<evidence type="ECO:0000256" key="3">
    <source>
        <dbReference type="ARBA" id="ARBA00022617"/>
    </source>
</evidence>
<dbReference type="GO" id="GO:0020037">
    <property type="term" value="F:heme binding"/>
    <property type="evidence" value="ECO:0007669"/>
    <property type="project" value="InterPro"/>
</dbReference>
<name>A0A8H7E3B4_9EURO</name>
<dbReference type="Pfam" id="PF00067">
    <property type="entry name" value="p450"/>
    <property type="match status" value="1"/>
</dbReference>
<keyword evidence="4 8" id="KW-0479">Metal-binding</keyword>
<comment type="cofactor">
    <cofactor evidence="1 8">
        <name>heme</name>
        <dbReference type="ChEBI" id="CHEBI:30413"/>
    </cofactor>
</comment>
<evidence type="ECO:0008006" key="11">
    <source>
        <dbReference type="Google" id="ProtNLM"/>
    </source>
</evidence>
<dbReference type="SUPFAM" id="SSF48264">
    <property type="entry name" value="Cytochrome P450"/>
    <property type="match status" value="1"/>
</dbReference>
<dbReference type="EMBL" id="JAACFV010000120">
    <property type="protein sequence ID" value="KAF7505016.1"/>
    <property type="molecule type" value="Genomic_DNA"/>
</dbReference>
<evidence type="ECO:0000256" key="5">
    <source>
        <dbReference type="ARBA" id="ARBA00023002"/>
    </source>
</evidence>
<dbReference type="InterPro" id="IPR050121">
    <property type="entry name" value="Cytochrome_P450_monoxygenase"/>
</dbReference>
<evidence type="ECO:0000313" key="9">
    <source>
        <dbReference type="EMBL" id="KAF7505016.1"/>
    </source>
</evidence>